<gene>
    <name evidence="2" type="ORF">ACFSBK_07265</name>
</gene>
<proteinExistence type="predicted"/>
<sequence length="138" mass="15661">MENTKLKKELIHAKSKRPSDFWGYAIATVSILHGDFIYRIDGYLVTHAEPYLSKLPEKGIGLFLLFAGVIKLVGLISRNKYLKKISIWMLSAIWGGLSFVSITYSFGTGYPDPYYIFMIFVLVACLRVSSKGDYKYDA</sequence>
<reference evidence="3" key="1">
    <citation type="journal article" date="2019" name="Int. J. Syst. Evol. Microbiol.">
        <title>The Global Catalogue of Microorganisms (GCM) 10K type strain sequencing project: providing services to taxonomists for standard genome sequencing and annotation.</title>
        <authorList>
            <consortium name="The Broad Institute Genomics Platform"/>
            <consortium name="The Broad Institute Genome Sequencing Center for Infectious Disease"/>
            <person name="Wu L."/>
            <person name="Ma J."/>
        </authorList>
    </citation>
    <scope>NUCLEOTIDE SEQUENCE [LARGE SCALE GENOMIC DNA]</scope>
    <source>
        <strain evidence="3">KCTC 42143</strain>
    </source>
</reference>
<dbReference type="EMBL" id="JBHUFF010000013">
    <property type="protein sequence ID" value="MFD1799650.1"/>
    <property type="molecule type" value="Genomic_DNA"/>
</dbReference>
<name>A0ABW4NND6_9LACT</name>
<keyword evidence="1" id="KW-0472">Membrane</keyword>
<dbReference type="Proteomes" id="UP001597285">
    <property type="component" value="Unassembled WGS sequence"/>
</dbReference>
<keyword evidence="1" id="KW-0812">Transmembrane</keyword>
<protein>
    <submittedName>
        <fullName evidence="2">Uncharacterized protein</fullName>
    </submittedName>
</protein>
<feature type="transmembrane region" description="Helical" evidence="1">
    <location>
        <begin position="21"/>
        <end position="40"/>
    </location>
</feature>
<evidence type="ECO:0000313" key="3">
    <source>
        <dbReference type="Proteomes" id="UP001597285"/>
    </source>
</evidence>
<dbReference type="RefSeq" id="WP_058918176.1">
    <property type="nucleotide sequence ID" value="NZ_JBHSQC010000025.1"/>
</dbReference>
<feature type="transmembrane region" description="Helical" evidence="1">
    <location>
        <begin position="113"/>
        <end position="130"/>
    </location>
</feature>
<comment type="caution">
    <text evidence="2">The sequence shown here is derived from an EMBL/GenBank/DDBJ whole genome shotgun (WGS) entry which is preliminary data.</text>
</comment>
<feature type="transmembrane region" description="Helical" evidence="1">
    <location>
        <begin position="60"/>
        <end position="76"/>
    </location>
</feature>
<keyword evidence="1" id="KW-1133">Transmembrane helix</keyword>
<feature type="transmembrane region" description="Helical" evidence="1">
    <location>
        <begin position="88"/>
        <end position="107"/>
    </location>
</feature>
<evidence type="ECO:0000313" key="2">
    <source>
        <dbReference type="EMBL" id="MFD1799650.1"/>
    </source>
</evidence>
<keyword evidence="3" id="KW-1185">Reference proteome</keyword>
<organism evidence="2 3">
    <name type="scientific">Carnobacterium antarcticum</name>
    <dbReference type="NCBI Taxonomy" id="2126436"/>
    <lineage>
        <taxon>Bacteria</taxon>
        <taxon>Bacillati</taxon>
        <taxon>Bacillota</taxon>
        <taxon>Bacilli</taxon>
        <taxon>Lactobacillales</taxon>
        <taxon>Carnobacteriaceae</taxon>
        <taxon>Carnobacterium</taxon>
    </lineage>
</organism>
<accession>A0ABW4NND6</accession>
<evidence type="ECO:0000256" key="1">
    <source>
        <dbReference type="SAM" id="Phobius"/>
    </source>
</evidence>